<feature type="signal peptide" evidence="1">
    <location>
        <begin position="1"/>
        <end position="19"/>
    </location>
</feature>
<comment type="caution">
    <text evidence="2">The sequence shown here is derived from an EMBL/GenBank/DDBJ whole genome shotgun (WGS) entry which is preliminary data.</text>
</comment>
<dbReference type="EMBL" id="JARBDR010000917">
    <property type="protein sequence ID" value="KAJ8303210.1"/>
    <property type="molecule type" value="Genomic_DNA"/>
</dbReference>
<proteinExistence type="predicted"/>
<protein>
    <submittedName>
        <fullName evidence="2">Uncharacterized protein</fullName>
    </submittedName>
</protein>
<dbReference type="PANTHER" id="PTHR24024:SF18">
    <property type="entry name" value="SHORT-CHAIN COLLAGEN C4-LIKE"/>
    <property type="match status" value="1"/>
</dbReference>
<evidence type="ECO:0000256" key="1">
    <source>
        <dbReference type="SAM" id="SignalP"/>
    </source>
</evidence>
<feature type="non-terminal residue" evidence="2">
    <location>
        <position position="204"/>
    </location>
</feature>
<gene>
    <name evidence="2" type="ORF">KUTeg_019606</name>
</gene>
<sequence length="204" mass="22861">MFCFLEILCLTLLLVFCEADSENKRLLASDPNFIMEELNAMKAEISSLKSTVAQLQNGGNGAVYTRWGKKSCPGSSSQVYTDPLWGQYNDSIYMYSARLYGTEYEGVEFASRLHNEDVPCSVCRSHAASTALMIPGRNKCYSGWNMEYNGYLAADYYQHQSPSEYVCLDSTPDVIYGGHTDQNGAVLFSEIPKFLFENIHVLAE</sequence>
<dbReference type="Proteomes" id="UP001217089">
    <property type="component" value="Unassembled WGS sequence"/>
</dbReference>
<dbReference type="InterPro" id="IPR051077">
    <property type="entry name" value="Ca-dependent_lectin"/>
</dbReference>
<organism evidence="2 3">
    <name type="scientific">Tegillarca granosa</name>
    <name type="common">Malaysian cockle</name>
    <name type="synonym">Anadara granosa</name>
    <dbReference type="NCBI Taxonomy" id="220873"/>
    <lineage>
        <taxon>Eukaryota</taxon>
        <taxon>Metazoa</taxon>
        <taxon>Spiralia</taxon>
        <taxon>Lophotrochozoa</taxon>
        <taxon>Mollusca</taxon>
        <taxon>Bivalvia</taxon>
        <taxon>Autobranchia</taxon>
        <taxon>Pteriomorphia</taxon>
        <taxon>Arcoida</taxon>
        <taxon>Arcoidea</taxon>
        <taxon>Arcidae</taxon>
        <taxon>Tegillarca</taxon>
    </lineage>
</organism>
<keyword evidence="3" id="KW-1185">Reference proteome</keyword>
<accession>A0ABQ9EIJ7</accession>
<keyword evidence="1" id="KW-0732">Signal</keyword>
<evidence type="ECO:0000313" key="3">
    <source>
        <dbReference type="Proteomes" id="UP001217089"/>
    </source>
</evidence>
<feature type="chain" id="PRO_5046071812" evidence="1">
    <location>
        <begin position="20"/>
        <end position="204"/>
    </location>
</feature>
<name>A0ABQ9EIJ7_TEGGR</name>
<dbReference type="PANTHER" id="PTHR24024">
    <property type="entry name" value="PULMONARY SURFACTANT-ASSOCIATED PROTEIN A"/>
    <property type="match status" value="1"/>
</dbReference>
<reference evidence="2 3" key="1">
    <citation type="submission" date="2022-12" db="EMBL/GenBank/DDBJ databases">
        <title>Chromosome-level genome of Tegillarca granosa.</title>
        <authorList>
            <person name="Kim J."/>
        </authorList>
    </citation>
    <scope>NUCLEOTIDE SEQUENCE [LARGE SCALE GENOMIC DNA]</scope>
    <source>
        <strain evidence="2">Teg-2019</strain>
        <tissue evidence="2">Adductor muscle</tissue>
    </source>
</reference>
<evidence type="ECO:0000313" key="2">
    <source>
        <dbReference type="EMBL" id="KAJ8303210.1"/>
    </source>
</evidence>